<accession>A0A9Q3BPF1</accession>
<evidence type="ECO:0000313" key="2">
    <source>
        <dbReference type="EMBL" id="MBW0469786.1"/>
    </source>
</evidence>
<protein>
    <submittedName>
        <fullName evidence="2">Uncharacterized protein</fullName>
    </submittedName>
</protein>
<evidence type="ECO:0000256" key="1">
    <source>
        <dbReference type="SAM" id="MobiDB-lite"/>
    </source>
</evidence>
<dbReference type="Proteomes" id="UP000765509">
    <property type="component" value="Unassembled WGS sequence"/>
</dbReference>
<reference evidence="2" key="1">
    <citation type="submission" date="2021-03" db="EMBL/GenBank/DDBJ databases">
        <title>Draft genome sequence of rust myrtle Austropuccinia psidii MF-1, a brazilian biotype.</title>
        <authorList>
            <person name="Quecine M.C."/>
            <person name="Pachon D.M.R."/>
            <person name="Bonatelli M.L."/>
            <person name="Correr F.H."/>
            <person name="Franceschini L.M."/>
            <person name="Leite T.F."/>
            <person name="Margarido G.R.A."/>
            <person name="Almeida C.A."/>
            <person name="Ferrarezi J.A."/>
            <person name="Labate C.A."/>
        </authorList>
    </citation>
    <scope>NUCLEOTIDE SEQUENCE</scope>
    <source>
        <strain evidence="2">MF-1</strain>
    </source>
</reference>
<sequence>MEKKNMMLLTEECREKNPPAPNQVPKTAPIARSRNSNVKKTSTSSEQGKTQNTSHKTLQPVTEYPKDSAGCHGKCFSDGHNNDGIAEKGGSQMRISEIILIL</sequence>
<name>A0A9Q3BPF1_9BASI</name>
<dbReference type="EMBL" id="AVOT02002271">
    <property type="protein sequence ID" value="MBW0469786.1"/>
    <property type="molecule type" value="Genomic_DNA"/>
</dbReference>
<comment type="caution">
    <text evidence="2">The sequence shown here is derived from an EMBL/GenBank/DDBJ whole genome shotgun (WGS) entry which is preliminary data.</text>
</comment>
<organism evidence="2 3">
    <name type="scientific">Austropuccinia psidii MF-1</name>
    <dbReference type="NCBI Taxonomy" id="1389203"/>
    <lineage>
        <taxon>Eukaryota</taxon>
        <taxon>Fungi</taxon>
        <taxon>Dikarya</taxon>
        <taxon>Basidiomycota</taxon>
        <taxon>Pucciniomycotina</taxon>
        <taxon>Pucciniomycetes</taxon>
        <taxon>Pucciniales</taxon>
        <taxon>Sphaerophragmiaceae</taxon>
        <taxon>Austropuccinia</taxon>
    </lineage>
</organism>
<dbReference type="AlphaFoldDB" id="A0A9Q3BPF1"/>
<feature type="compositionally biased region" description="Polar residues" evidence="1">
    <location>
        <begin position="33"/>
        <end position="60"/>
    </location>
</feature>
<gene>
    <name evidence="2" type="ORF">O181_009501</name>
</gene>
<evidence type="ECO:0000313" key="3">
    <source>
        <dbReference type="Proteomes" id="UP000765509"/>
    </source>
</evidence>
<keyword evidence="3" id="KW-1185">Reference proteome</keyword>
<feature type="compositionally biased region" description="Basic and acidic residues" evidence="1">
    <location>
        <begin position="1"/>
        <end position="17"/>
    </location>
</feature>
<proteinExistence type="predicted"/>
<feature type="region of interest" description="Disordered" evidence="1">
    <location>
        <begin position="1"/>
        <end position="68"/>
    </location>
</feature>